<protein>
    <submittedName>
        <fullName evidence="4">Conserved virulence factor C family protein</fullName>
    </submittedName>
</protein>
<dbReference type="EMBL" id="JBHSGK010000003">
    <property type="protein sequence ID" value="MFC4735843.1"/>
    <property type="molecule type" value="Genomic_DNA"/>
</dbReference>
<evidence type="ECO:0000259" key="3">
    <source>
        <dbReference type="SMART" id="SM00932"/>
    </source>
</evidence>
<dbReference type="InterPro" id="IPR016024">
    <property type="entry name" value="ARM-type_fold"/>
</dbReference>
<dbReference type="RefSeq" id="WP_377908483.1">
    <property type="nucleotide sequence ID" value="NZ_JBHSGK010000003.1"/>
</dbReference>
<evidence type="ECO:0000313" key="4">
    <source>
        <dbReference type="EMBL" id="MFC4735843.1"/>
    </source>
</evidence>
<feature type="compositionally biased region" description="Polar residues" evidence="2">
    <location>
        <begin position="12"/>
        <end position="33"/>
    </location>
</feature>
<dbReference type="InterPro" id="IPR014824">
    <property type="entry name" value="Nfu/NifU_N"/>
</dbReference>
<name>A0ABV9NRB3_9BACI</name>
<dbReference type="Pfam" id="PF08712">
    <property type="entry name" value="Nfu_N"/>
    <property type="match status" value="1"/>
</dbReference>
<feature type="region of interest" description="Disordered" evidence="2">
    <location>
        <begin position="1"/>
        <end position="35"/>
    </location>
</feature>
<dbReference type="SMART" id="SM00567">
    <property type="entry name" value="EZ_HEAT"/>
    <property type="match status" value="3"/>
</dbReference>
<keyword evidence="5" id="KW-1185">Reference proteome</keyword>
<gene>
    <name evidence="4" type="ORF">ACFO4L_04515</name>
</gene>
<evidence type="ECO:0000256" key="1">
    <source>
        <dbReference type="ARBA" id="ARBA00045876"/>
    </source>
</evidence>
<feature type="domain" description="Scaffold protein Nfu/NifU N-terminal" evidence="3">
    <location>
        <begin position="4"/>
        <end position="90"/>
    </location>
</feature>
<dbReference type="InterPro" id="IPR036498">
    <property type="entry name" value="Nfu/NifU_N_sf"/>
</dbReference>
<evidence type="ECO:0000256" key="2">
    <source>
        <dbReference type="SAM" id="MobiDB-lite"/>
    </source>
</evidence>
<dbReference type="PROSITE" id="PS50077">
    <property type="entry name" value="HEAT_REPEAT"/>
    <property type="match status" value="1"/>
</dbReference>
<dbReference type="PANTHER" id="PTHR12697:SF37">
    <property type="entry name" value="CONSERVED VIRULENCE FACTOR C"/>
    <property type="match status" value="1"/>
</dbReference>
<dbReference type="Pfam" id="PF13646">
    <property type="entry name" value="HEAT_2"/>
    <property type="match status" value="1"/>
</dbReference>
<evidence type="ECO:0000313" key="5">
    <source>
        <dbReference type="Proteomes" id="UP001595896"/>
    </source>
</evidence>
<dbReference type="InterPro" id="IPR004155">
    <property type="entry name" value="PBS_lyase_HEAT"/>
</dbReference>
<proteinExistence type="predicted"/>
<dbReference type="SMART" id="SM00932">
    <property type="entry name" value="Nfu_N"/>
    <property type="match status" value="1"/>
</dbReference>
<accession>A0ABV9NRB3</accession>
<dbReference type="PANTHER" id="PTHR12697">
    <property type="entry name" value="PBS LYASE HEAT-LIKE PROTEIN"/>
    <property type="match status" value="1"/>
</dbReference>
<dbReference type="InterPro" id="IPR011989">
    <property type="entry name" value="ARM-like"/>
</dbReference>
<comment type="caution">
    <text evidence="4">The sequence shown here is derived from an EMBL/GenBank/DDBJ whole genome shotgun (WGS) entry which is preliminary data.</text>
</comment>
<sequence length="377" mass="42307">MKIRSVEPTPSPNTMKFTLSESLPQGSANNYKQGDTKEAPEFVTSLLAIDGIKSVYHVSDFIAVDRHPKADWKEILPQVREVFGQESEEEAVAAGDDHFGEVTIEVQVFKEIPMQVKAADGEGEAREALPARFAEAAGKAALPEDNIVMMRSWEQQKPRYGDREEAAKAVAEELEAAYSQERLDRLVQKALNPESFKADREWVTVTAEMLDHEDWRQRFAWLEQMDPQMKDLDVLEKALQDEKSSIRRLAAVYISMLEDESVIPVLERAMEDKSVTVRRTAADGFSDIGSQAGIPAMIRALEDKSRLVRWRAAMFLYELGDDSAAEPLKRATEDPEFEVALQAKIALARIEKGEEAKGSVWKQMADAFDNGAEEGNR</sequence>
<dbReference type="InterPro" id="IPR025989">
    <property type="entry name" value="Virulence_F_dom"/>
</dbReference>
<dbReference type="Proteomes" id="UP001595896">
    <property type="component" value="Unassembled WGS sequence"/>
</dbReference>
<dbReference type="Gene3D" id="3.30.1370.70">
    <property type="entry name" value="Scaffold protein Nfu/NifU, N-terminal domain"/>
    <property type="match status" value="1"/>
</dbReference>
<dbReference type="Pfam" id="PF13769">
    <property type="entry name" value="Virulence_fact"/>
    <property type="match status" value="1"/>
</dbReference>
<dbReference type="SUPFAM" id="SSF48371">
    <property type="entry name" value="ARM repeat"/>
    <property type="match status" value="1"/>
</dbReference>
<reference evidence="5" key="1">
    <citation type="journal article" date="2019" name="Int. J. Syst. Evol. Microbiol.">
        <title>The Global Catalogue of Microorganisms (GCM) 10K type strain sequencing project: providing services to taxonomists for standard genome sequencing and annotation.</title>
        <authorList>
            <consortium name="The Broad Institute Genomics Platform"/>
            <consortium name="The Broad Institute Genome Sequencing Center for Infectious Disease"/>
            <person name="Wu L."/>
            <person name="Ma J."/>
        </authorList>
    </citation>
    <scope>NUCLEOTIDE SEQUENCE [LARGE SCALE GENOMIC DNA]</scope>
    <source>
        <strain evidence="5">JCM 12165</strain>
    </source>
</reference>
<dbReference type="InterPro" id="IPR021133">
    <property type="entry name" value="HEAT_type_2"/>
</dbReference>
<comment type="function">
    <text evidence="1">Catalyzes the hydroxylation of the N(6)-(4-aminobutyl)-L-lysine intermediate produced by deoxyhypusine synthase/DHPS on a critical lysine of the eukaryotic translation initiation factor 5A/eIF-5A. This is the second step of the post-translational modification of that lysine into an unusual amino acid residue named hypusine. Hypusination is unique to mature eIF-5A factor and is essential for its function.</text>
</comment>
<organism evidence="4 5">
    <name type="scientific">Bacillus daqingensis</name>
    <dbReference type="NCBI Taxonomy" id="872396"/>
    <lineage>
        <taxon>Bacteria</taxon>
        <taxon>Bacillati</taxon>
        <taxon>Bacillota</taxon>
        <taxon>Bacilli</taxon>
        <taxon>Bacillales</taxon>
        <taxon>Bacillaceae</taxon>
        <taxon>Bacillus</taxon>
    </lineage>
</organism>
<dbReference type="SUPFAM" id="SSF110836">
    <property type="entry name" value="Hypothetical protein SAV1430"/>
    <property type="match status" value="1"/>
</dbReference>
<dbReference type="Gene3D" id="1.25.10.10">
    <property type="entry name" value="Leucine-rich Repeat Variant"/>
    <property type="match status" value="1"/>
</dbReference>